<evidence type="ECO:0000256" key="1">
    <source>
        <dbReference type="ARBA" id="ARBA00004141"/>
    </source>
</evidence>
<dbReference type="GO" id="GO:0032153">
    <property type="term" value="C:cell division site"/>
    <property type="evidence" value="ECO:0007669"/>
    <property type="project" value="TreeGrafter"/>
</dbReference>
<reference evidence="13" key="2">
    <citation type="journal article" date="2014" name="ISME J.">
        <title>Microbial stratification in low pH oxic and suboxic macroscopic growths along an acid mine drainage.</title>
        <authorList>
            <person name="Mendez-Garcia C."/>
            <person name="Mesa V."/>
            <person name="Sprenger R.R."/>
            <person name="Richter M."/>
            <person name="Diez M.S."/>
            <person name="Solano J."/>
            <person name="Bargiela R."/>
            <person name="Golyshina O.V."/>
            <person name="Manteca A."/>
            <person name="Ramos J.L."/>
            <person name="Gallego J.R."/>
            <person name="Llorente I."/>
            <person name="Martins Dos Santos V.A."/>
            <person name="Jensen O.N."/>
            <person name="Pelaez A.I."/>
            <person name="Sanchez J."/>
            <person name="Ferrer M."/>
        </authorList>
    </citation>
    <scope>NUCLEOTIDE SEQUENCE</scope>
</reference>
<evidence type="ECO:0000256" key="6">
    <source>
        <dbReference type="ARBA" id="ARBA00022984"/>
    </source>
</evidence>
<feature type="transmembrane region" description="Helical" evidence="12">
    <location>
        <begin position="85"/>
        <end position="103"/>
    </location>
</feature>
<dbReference type="PANTHER" id="PTHR30474:SF2">
    <property type="entry name" value="PEPTIDOGLYCAN GLYCOSYLTRANSFERASE FTSW-RELATED"/>
    <property type="match status" value="1"/>
</dbReference>
<evidence type="ECO:0000256" key="12">
    <source>
        <dbReference type="SAM" id="Phobius"/>
    </source>
</evidence>
<evidence type="ECO:0000256" key="3">
    <source>
        <dbReference type="ARBA" id="ARBA00022679"/>
    </source>
</evidence>
<accession>T1AUP9</accession>
<comment type="catalytic activity">
    <reaction evidence="11">
        <text>[GlcNAc-(1-&gt;4)-Mur2Ac(oyl-L-Ala-gamma-D-Glu-L-Lys-D-Ala-D-Ala)](n)-di-trans,octa-cis-undecaprenyl diphosphate + beta-D-GlcNAc-(1-&gt;4)-Mur2Ac(oyl-L-Ala-gamma-D-Glu-L-Lys-D-Ala-D-Ala)-di-trans,octa-cis-undecaprenyl diphosphate = [GlcNAc-(1-&gt;4)-Mur2Ac(oyl-L-Ala-gamma-D-Glu-L-Lys-D-Ala-D-Ala)](n+1)-di-trans,octa-cis-undecaprenyl diphosphate + di-trans,octa-cis-undecaprenyl diphosphate + H(+)</text>
        <dbReference type="Rhea" id="RHEA:23708"/>
        <dbReference type="Rhea" id="RHEA-COMP:9602"/>
        <dbReference type="Rhea" id="RHEA-COMP:9603"/>
        <dbReference type="ChEBI" id="CHEBI:15378"/>
        <dbReference type="ChEBI" id="CHEBI:58405"/>
        <dbReference type="ChEBI" id="CHEBI:60033"/>
        <dbReference type="ChEBI" id="CHEBI:78435"/>
        <dbReference type="EC" id="2.4.99.28"/>
    </reaction>
</comment>
<sequence length="254" mass="27135">MAEQAVGSFGRHAVQRLDGVLLTVTFLLLGFGLVMVASASVFWSTAVTGHAWRVFDRQLLFALLGLALGFVVFNVPLSLLLRLRLWALGFALLLLALVMVPGIGREVNGSIRWLPLGPVRIQASEPALLLLAIYLAGYASEQGGALRESLAGLIRPLGIVGLCAVLLLLEPDFGAAVVLMAMTGTVFFLAGARWSDLFRVSCVAVLVLLLVALAAPYRVIRLTTFLDPWHHALGGGFQLAQALMAIGHGGWWGV</sequence>
<reference evidence="13" key="1">
    <citation type="submission" date="2013-08" db="EMBL/GenBank/DDBJ databases">
        <authorList>
            <person name="Mendez C."/>
            <person name="Richter M."/>
            <person name="Ferrer M."/>
            <person name="Sanchez J."/>
        </authorList>
    </citation>
    <scope>NUCLEOTIDE SEQUENCE</scope>
</reference>
<dbReference type="EMBL" id="AUZY01008476">
    <property type="protein sequence ID" value="EQD45785.1"/>
    <property type="molecule type" value="Genomic_DNA"/>
</dbReference>
<evidence type="ECO:0000256" key="2">
    <source>
        <dbReference type="ARBA" id="ARBA00022676"/>
    </source>
</evidence>
<feature type="transmembrane region" description="Helical" evidence="12">
    <location>
        <begin position="198"/>
        <end position="220"/>
    </location>
</feature>
<evidence type="ECO:0000313" key="13">
    <source>
        <dbReference type="EMBL" id="EQD45785.1"/>
    </source>
</evidence>
<comment type="subcellular location">
    <subcellularLocation>
        <location evidence="1">Membrane</location>
        <topology evidence="1">Multi-pass membrane protein</topology>
    </subcellularLocation>
</comment>
<keyword evidence="5" id="KW-0133">Cell shape</keyword>
<dbReference type="AlphaFoldDB" id="T1AUP9"/>
<feature type="transmembrane region" description="Helical" evidence="12">
    <location>
        <begin position="59"/>
        <end position="79"/>
    </location>
</feature>
<evidence type="ECO:0000256" key="4">
    <source>
        <dbReference type="ARBA" id="ARBA00022692"/>
    </source>
</evidence>
<evidence type="ECO:0000256" key="11">
    <source>
        <dbReference type="ARBA" id="ARBA00049902"/>
    </source>
</evidence>
<dbReference type="EC" id="2.4.99.28" evidence="10"/>
<keyword evidence="3" id="KW-0808">Transferase</keyword>
<feature type="transmembrane region" description="Helical" evidence="12">
    <location>
        <begin position="123"/>
        <end position="140"/>
    </location>
</feature>
<organism evidence="13">
    <name type="scientific">mine drainage metagenome</name>
    <dbReference type="NCBI Taxonomy" id="410659"/>
    <lineage>
        <taxon>unclassified sequences</taxon>
        <taxon>metagenomes</taxon>
        <taxon>ecological metagenomes</taxon>
    </lineage>
</organism>
<feature type="transmembrane region" description="Helical" evidence="12">
    <location>
        <begin position="152"/>
        <end position="169"/>
    </location>
</feature>
<keyword evidence="7 12" id="KW-1133">Transmembrane helix</keyword>
<evidence type="ECO:0000256" key="7">
    <source>
        <dbReference type="ARBA" id="ARBA00022989"/>
    </source>
</evidence>
<evidence type="ECO:0000256" key="10">
    <source>
        <dbReference type="ARBA" id="ARBA00044770"/>
    </source>
</evidence>
<dbReference type="GO" id="GO:0005886">
    <property type="term" value="C:plasma membrane"/>
    <property type="evidence" value="ECO:0007669"/>
    <property type="project" value="TreeGrafter"/>
</dbReference>
<evidence type="ECO:0000256" key="5">
    <source>
        <dbReference type="ARBA" id="ARBA00022960"/>
    </source>
</evidence>
<dbReference type="GO" id="GO:0008360">
    <property type="term" value="P:regulation of cell shape"/>
    <property type="evidence" value="ECO:0007669"/>
    <property type="project" value="UniProtKB-KW"/>
</dbReference>
<gene>
    <name evidence="13" type="ORF">B1B_12898</name>
</gene>
<evidence type="ECO:0000256" key="9">
    <source>
        <dbReference type="ARBA" id="ARBA00032370"/>
    </source>
</evidence>
<dbReference type="GO" id="GO:0015648">
    <property type="term" value="F:lipid-linked peptidoglycan transporter activity"/>
    <property type="evidence" value="ECO:0007669"/>
    <property type="project" value="TreeGrafter"/>
</dbReference>
<dbReference type="InterPro" id="IPR001182">
    <property type="entry name" value="FtsW/RodA"/>
</dbReference>
<feature type="transmembrane region" description="Helical" evidence="12">
    <location>
        <begin position="176"/>
        <end position="192"/>
    </location>
</feature>
<dbReference type="PANTHER" id="PTHR30474">
    <property type="entry name" value="CELL CYCLE PROTEIN"/>
    <property type="match status" value="1"/>
</dbReference>
<comment type="caution">
    <text evidence="13">The sequence shown here is derived from an EMBL/GenBank/DDBJ whole genome shotgun (WGS) entry which is preliminary data.</text>
</comment>
<keyword evidence="2" id="KW-0328">Glycosyltransferase</keyword>
<proteinExistence type="predicted"/>
<feature type="transmembrane region" description="Helical" evidence="12">
    <location>
        <begin position="20"/>
        <end position="47"/>
    </location>
</feature>
<keyword evidence="4 12" id="KW-0812">Transmembrane</keyword>
<keyword evidence="6" id="KW-0573">Peptidoglycan synthesis</keyword>
<dbReference type="GO" id="GO:0051301">
    <property type="term" value="P:cell division"/>
    <property type="evidence" value="ECO:0007669"/>
    <property type="project" value="InterPro"/>
</dbReference>
<feature type="non-terminal residue" evidence="13">
    <location>
        <position position="254"/>
    </location>
</feature>
<name>T1AUP9_9ZZZZ</name>
<dbReference type="GO" id="GO:0008955">
    <property type="term" value="F:peptidoglycan glycosyltransferase activity"/>
    <property type="evidence" value="ECO:0007669"/>
    <property type="project" value="UniProtKB-EC"/>
</dbReference>
<dbReference type="GO" id="GO:0009252">
    <property type="term" value="P:peptidoglycan biosynthetic process"/>
    <property type="evidence" value="ECO:0007669"/>
    <property type="project" value="UniProtKB-KW"/>
</dbReference>
<keyword evidence="8 12" id="KW-0472">Membrane</keyword>
<evidence type="ECO:0000256" key="8">
    <source>
        <dbReference type="ARBA" id="ARBA00023136"/>
    </source>
</evidence>
<dbReference type="Pfam" id="PF01098">
    <property type="entry name" value="FTSW_RODA_SPOVE"/>
    <property type="match status" value="1"/>
</dbReference>
<protein>
    <recommendedName>
        <fullName evidence="10">peptidoglycan glycosyltransferase</fullName>
        <ecNumber evidence="10">2.4.99.28</ecNumber>
    </recommendedName>
    <alternativeName>
        <fullName evidence="9">Peptidoglycan polymerase</fullName>
    </alternativeName>
</protein>